<protein>
    <submittedName>
        <fullName evidence="2">Uncharacterized protein</fullName>
    </submittedName>
</protein>
<evidence type="ECO:0000313" key="3">
    <source>
        <dbReference type="Proteomes" id="UP000233469"/>
    </source>
</evidence>
<organism evidence="2 3">
    <name type="scientific">Rhizophagus irregularis</name>
    <dbReference type="NCBI Taxonomy" id="588596"/>
    <lineage>
        <taxon>Eukaryota</taxon>
        <taxon>Fungi</taxon>
        <taxon>Fungi incertae sedis</taxon>
        <taxon>Mucoromycota</taxon>
        <taxon>Glomeromycotina</taxon>
        <taxon>Glomeromycetes</taxon>
        <taxon>Glomerales</taxon>
        <taxon>Glomeraceae</taxon>
        <taxon>Rhizophagus</taxon>
    </lineage>
</organism>
<reference evidence="2 3" key="1">
    <citation type="submission" date="2016-04" db="EMBL/GenBank/DDBJ databases">
        <title>Genome analyses suggest a sexual origin of heterokaryosis in a supposedly ancient asexual fungus.</title>
        <authorList>
            <person name="Ropars J."/>
            <person name="Sedzielewska K."/>
            <person name="Noel J."/>
            <person name="Charron P."/>
            <person name="Farinelli L."/>
            <person name="Marton T."/>
            <person name="Kruger M."/>
            <person name="Pelin A."/>
            <person name="Brachmann A."/>
            <person name="Corradi N."/>
        </authorList>
    </citation>
    <scope>NUCLEOTIDE SEQUENCE [LARGE SCALE GENOMIC DNA]</scope>
    <source>
        <strain evidence="2 3">C2</strain>
    </source>
</reference>
<keyword evidence="1" id="KW-0472">Membrane</keyword>
<accession>A0A2N1MNW6</accession>
<feature type="transmembrane region" description="Helical" evidence="1">
    <location>
        <begin position="155"/>
        <end position="174"/>
    </location>
</feature>
<dbReference type="VEuPathDB" id="FungiDB:FUN_001957"/>
<keyword evidence="1" id="KW-0812">Transmembrane</keyword>
<dbReference type="VEuPathDB" id="FungiDB:FUN_001958"/>
<proteinExistence type="predicted"/>
<name>A0A2N1MNW6_9GLOM</name>
<dbReference type="VEuPathDB" id="FungiDB:RhiirA1_467322"/>
<feature type="transmembrane region" description="Helical" evidence="1">
    <location>
        <begin position="212"/>
        <end position="232"/>
    </location>
</feature>
<evidence type="ECO:0000256" key="1">
    <source>
        <dbReference type="SAM" id="Phobius"/>
    </source>
</evidence>
<feature type="transmembrane region" description="Helical" evidence="1">
    <location>
        <begin position="186"/>
        <end position="206"/>
    </location>
</feature>
<dbReference type="VEuPathDB" id="FungiDB:RhiirA1_467321"/>
<reference evidence="2 3" key="2">
    <citation type="submission" date="2017-10" db="EMBL/GenBank/DDBJ databases">
        <title>Extensive intraspecific genome diversity in a model arbuscular mycorrhizal fungus.</title>
        <authorList>
            <person name="Chen E.C.H."/>
            <person name="Morin E."/>
            <person name="Baudet D."/>
            <person name="Noel J."/>
            <person name="Ndikumana S."/>
            <person name="Charron P."/>
            <person name="St-Onge C."/>
            <person name="Giorgi J."/>
            <person name="Grigoriev I.V."/>
            <person name="Roux C."/>
            <person name="Martin F.M."/>
            <person name="Corradi N."/>
        </authorList>
    </citation>
    <scope>NUCLEOTIDE SEQUENCE [LARGE SCALE GENOMIC DNA]</scope>
    <source>
        <strain evidence="2 3">C2</strain>
    </source>
</reference>
<dbReference type="Proteomes" id="UP000233469">
    <property type="component" value="Unassembled WGS sequence"/>
</dbReference>
<dbReference type="AlphaFoldDB" id="A0A2N1MNW6"/>
<sequence length="292" mass="33280">MYQQRNSRRQSLCSSVICCQKRQCSLDTELCSTTLCLSDKQNPHKECEAGQGDNRVESEDGFAVIEEEKNEPFILLSTPWLYHCWMKPIVNEAAKRFFQSGKGGMFVWNVPVEIYNVNNEKSFDLWNKFLAILIFLFSIPAAVRADDDENEDFYFYLADMLCSISSMCVCSRVICTRVDADKRSIIKFSINLISVISSVFGLILGRGRTIKAAVQGLITIILWILPSILMLLGHNNEEFEVGNEVLTSHINFLNITRLYLFSGTGREMLTYIEISKIVSSLLEQMILPLDSY</sequence>
<feature type="transmembrane region" description="Helical" evidence="1">
    <location>
        <begin position="125"/>
        <end position="143"/>
    </location>
</feature>
<gene>
    <name evidence="2" type="ORF">RhiirC2_855085</name>
</gene>
<comment type="caution">
    <text evidence="2">The sequence shown here is derived from an EMBL/GenBank/DDBJ whole genome shotgun (WGS) entry which is preliminary data.</text>
</comment>
<dbReference type="EMBL" id="LLXL01001677">
    <property type="protein sequence ID" value="PKK63324.1"/>
    <property type="molecule type" value="Genomic_DNA"/>
</dbReference>
<evidence type="ECO:0000313" key="2">
    <source>
        <dbReference type="EMBL" id="PKK63324.1"/>
    </source>
</evidence>
<keyword evidence="1" id="KW-1133">Transmembrane helix</keyword>